<feature type="region of interest" description="Disordered" evidence="1">
    <location>
        <begin position="1"/>
        <end position="108"/>
    </location>
</feature>
<feature type="compositionally biased region" description="Basic and acidic residues" evidence="1">
    <location>
        <begin position="53"/>
        <end position="77"/>
    </location>
</feature>
<reference evidence="2 3" key="1">
    <citation type="submission" date="2019-07" db="EMBL/GenBank/DDBJ databases">
        <title>Qingshengfaniella alkalisoli gen. nov., sp. nov., isolated from saline soil.</title>
        <authorList>
            <person name="Xu L."/>
            <person name="Huang X.-X."/>
            <person name="Sun J.-Q."/>
        </authorList>
    </citation>
    <scope>NUCLEOTIDE SEQUENCE [LARGE SCALE GENOMIC DNA]</scope>
    <source>
        <strain evidence="2 3">DSM 27279</strain>
    </source>
</reference>
<feature type="compositionally biased region" description="Basic and acidic residues" evidence="1">
    <location>
        <begin position="89"/>
        <end position="108"/>
    </location>
</feature>
<sequence>MTQQRDSQTSQSPTQSQQQQNQGQNQPRRQPDATVPPMRQQEQDSRLGTQADRGTEPTRQHSGAHAKDADERIESRSADPGQSSYGGFRNEDPSRQAQDTDKPGSRGK</sequence>
<comment type="caution">
    <text evidence="2">The sequence shown here is derived from an EMBL/GenBank/DDBJ whole genome shotgun (WGS) entry which is preliminary data.</text>
</comment>
<evidence type="ECO:0000256" key="1">
    <source>
        <dbReference type="SAM" id="MobiDB-lite"/>
    </source>
</evidence>
<protein>
    <submittedName>
        <fullName evidence="2">Uncharacterized protein</fullName>
    </submittedName>
</protein>
<dbReference type="EMBL" id="VLTJ01000010">
    <property type="protein sequence ID" value="TSH97301.1"/>
    <property type="molecule type" value="Genomic_DNA"/>
</dbReference>
<name>A0A556AWH7_9BURK</name>
<dbReference type="RefSeq" id="WP_143947256.1">
    <property type="nucleotide sequence ID" value="NZ_BAABMB010000001.1"/>
</dbReference>
<keyword evidence="3" id="KW-1185">Reference proteome</keyword>
<feature type="compositionally biased region" description="Low complexity" evidence="1">
    <location>
        <begin position="1"/>
        <end position="28"/>
    </location>
</feature>
<dbReference type="OrthoDB" id="8963247at2"/>
<gene>
    <name evidence="2" type="ORF">FOZ76_06110</name>
</gene>
<proteinExistence type="predicted"/>
<accession>A0A556AWH7</accession>
<dbReference type="AlphaFoldDB" id="A0A556AWH7"/>
<evidence type="ECO:0000313" key="3">
    <source>
        <dbReference type="Proteomes" id="UP000318405"/>
    </source>
</evidence>
<organism evidence="2 3">
    <name type="scientific">Verticiella sediminum</name>
    <dbReference type="NCBI Taxonomy" id="1247510"/>
    <lineage>
        <taxon>Bacteria</taxon>
        <taxon>Pseudomonadati</taxon>
        <taxon>Pseudomonadota</taxon>
        <taxon>Betaproteobacteria</taxon>
        <taxon>Burkholderiales</taxon>
        <taxon>Alcaligenaceae</taxon>
        <taxon>Verticiella</taxon>
    </lineage>
</organism>
<evidence type="ECO:0000313" key="2">
    <source>
        <dbReference type="EMBL" id="TSH97301.1"/>
    </source>
</evidence>
<dbReference type="Proteomes" id="UP000318405">
    <property type="component" value="Unassembled WGS sequence"/>
</dbReference>